<dbReference type="Proteomes" id="UP001147653">
    <property type="component" value="Unassembled WGS sequence"/>
</dbReference>
<dbReference type="EMBL" id="JAPDDP010000040">
    <property type="protein sequence ID" value="MDA0182710.1"/>
    <property type="molecule type" value="Genomic_DNA"/>
</dbReference>
<name>A0A9X3N9W3_9ACTN</name>
<evidence type="ECO:0000259" key="9">
    <source>
        <dbReference type="Pfam" id="PF07885"/>
    </source>
</evidence>
<dbReference type="SUPFAM" id="SSF81324">
    <property type="entry name" value="Voltage-gated potassium channels"/>
    <property type="match status" value="1"/>
</dbReference>
<keyword evidence="6 8" id="KW-0472">Membrane</keyword>
<reference evidence="10" key="1">
    <citation type="submission" date="2022-10" db="EMBL/GenBank/DDBJ databases">
        <title>The WGS of Solirubrobacter phytolaccae KCTC 29190.</title>
        <authorList>
            <person name="Jiang Z."/>
        </authorList>
    </citation>
    <scope>NUCLEOTIDE SEQUENCE</scope>
    <source>
        <strain evidence="10">KCTC 29190</strain>
    </source>
</reference>
<dbReference type="GO" id="GO:0005249">
    <property type="term" value="F:voltage-gated potassium channel activity"/>
    <property type="evidence" value="ECO:0007669"/>
    <property type="project" value="InterPro"/>
</dbReference>
<evidence type="ECO:0000256" key="6">
    <source>
        <dbReference type="ARBA" id="ARBA00023136"/>
    </source>
</evidence>
<dbReference type="InterPro" id="IPR028325">
    <property type="entry name" value="VG_K_chnl"/>
</dbReference>
<evidence type="ECO:0000256" key="7">
    <source>
        <dbReference type="ARBA" id="ARBA00023303"/>
    </source>
</evidence>
<dbReference type="PANTHER" id="PTHR11537:SF254">
    <property type="entry name" value="POTASSIUM VOLTAGE-GATED CHANNEL PROTEIN SHAB"/>
    <property type="match status" value="1"/>
</dbReference>
<keyword evidence="4 8" id="KW-1133">Transmembrane helix</keyword>
<feature type="transmembrane region" description="Helical" evidence="8">
    <location>
        <begin position="68"/>
        <end position="89"/>
    </location>
</feature>
<dbReference type="AlphaFoldDB" id="A0A9X3N9W3"/>
<comment type="caution">
    <text evidence="10">The sequence shown here is derived from an EMBL/GenBank/DDBJ whole genome shotgun (WGS) entry which is preliminary data.</text>
</comment>
<sequence length="151" mass="16820">MNRILRFIAQFPGRACLYLLVSTVVLGGAFFSLVEEQADWIDGMWWAIVTLTTVGYGDYSPETIAGRWVAMFVMAGGLGSVAILTGLLADEIREARIHGRDETPELDDDIEHVMAVMEAEMDKIRARVSHPEVVDALRRIHANEASKEETK</sequence>
<evidence type="ECO:0000256" key="2">
    <source>
        <dbReference type="ARBA" id="ARBA00022448"/>
    </source>
</evidence>
<organism evidence="10 11">
    <name type="scientific">Solirubrobacter phytolaccae</name>
    <dbReference type="NCBI Taxonomy" id="1404360"/>
    <lineage>
        <taxon>Bacteria</taxon>
        <taxon>Bacillati</taxon>
        <taxon>Actinomycetota</taxon>
        <taxon>Thermoleophilia</taxon>
        <taxon>Solirubrobacterales</taxon>
        <taxon>Solirubrobacteraceae</taxon>
        <taxon>Solirubrobacter</taxon>
    </lineage>
</organism>
<keyword evidence="3 8" id="KW-0812">Transmembrane</keyword>
<feature type="domain" description="Potassium channel" evidence="9">
    <location>
        <begin position="20"/>
        <end position="93"/>
    </location>
</feature>
<evidence type="ECO:0000313" key="10">
    <source>
        <dbReference type="EMBL" id="MDA0182710.1"/>
    </source>
</evidence>
<keyword evidence="7 10" id="KW-0407">Ion channel</keyword>
<accession>A0A9X3N9W3</accession>
<dbReference type="RefSeq" id="WP_270027089.1">
    <property type="nucleotide sequence ID" value="NZ_JAPDDP010000040.1"/>
</dbReference>
<feature type="transmembrane region" description="Helical" evidence="8">
    <location>
        <begin position="15"/>
        <end position="34"/>
    </location>
</feature>
<dbReference type="Pfam" id="PF07885">
    <property type="entry name" value="Ion_trans_2"/>
    <property type="match status" value="1"/>
</dbReference>
<evidence type="ECO:0000256" key="5">
    <source>
        <dbReference type="ARBA" id="ARBA00023065"/>
    </source>
</evidence>
<gene>
    <name evidence="10" type="ORF">OJ997_20530</name>
</gene>
<evidence type="ECO:0000256" key="8">
    <source>
        <dbReference type="SAM" id="Phobius"/>
    </source>
</evidence>
<dbReference type="PRINTS" id="PR00169">
    <property type="entry name" value="KCHANNEL"/>
</dbReference>
<evidence type="ECO:0000256" key="1">
    <source>
        <dbReference type="ARBA" id="ARBA00004141"/>
    </source>
</evidence>
<evidence type="ECO:0000256" key="3">
    <source>
        <dbReference type="ARBA" id="ARBA00022692"/>
    </source>
</evidence>
<keyword evidence="2" id="KW-0813">Transport</keyword>
<dbReference type="Gene3D" id="1.10.287.70">
    <property type="match status" value="1"/>
</dbReference>
<keyword evidence="11" id="KW-1185">Reference proteome</keyword>
<evidence type="ECO:0000256" key="4">
    <source>
        <dbReference type="ARBA" id="ARBA00022989"/>
    </source>
</evidence>
<dbReference type="InterPro" id="IPR013099">
    <property type="entry name" value="K_chnl_dom"/>
</dbReference>
<dbReference type="GO" id="GO:0008076">
    <property type="term" value="C:voltage-gated potassium channel complex"/>
    <property type="evidence" value="ECO:0007669"/>
    <property type="project" value="InterPro"/>
</dbReference>
<dbReference type="GO" id="GO:0001508">
    <property type="term" value="P:action potential"/>
    <property type="evidence" value="ECO:0007669"/>
    <property type="project" value="TreeGrafter"/>
</dbReference>
<dbReference type="PANTHER" id="PTHR11537">
    <property type="entry name" value="VOLTAGE-GATED POTASSIUM CHANNEL"/>
    <property type="match status" value="1"/>
</dbReference>
<keyword evidence="5" id="KW-0406">Ion transport</keyword>
<evidence type="ECO:0000313" key="11">
    <source>
        <dbReference type="Proteomes" id="UP001147653"/>
    </source>
</evidence>
<protein>
    <submittedName>
        <fullName evidence="10">Potassium channel family protein</fullName>
    </submittedName>
</protein>
<proteinExistence type="predicted"/>
<comment type="subcellular location">
    <subcellularLocation>
        <location evidence="1">Membrane</location>
        <topology evidence="1">Multi-pass membrane protein</topology>
    </subcellularLocation>
</comment>